<dbReference type="RefSeq" id="WP_063207807.1">
    <property type="nucleotide sequence ID" value="NZ_LUKD01000005.1"/>
</dbReference>
<organism evidence="2 3">
    <name type="scientific">Bdellovibrio bacteriovorus</name>
    <dbReference type="NCBI Taxonomy" id="959"/>
    <lineage>
        <taxon>Bacteria</taxon>
        <taxon>Pseudomonadati</taxon>
        <taxon>Bdellovibrionota</taxon>
        <taxon>Bdellovibrionia</taxon>
        <taxon>Bdellovibrionales</taxon>
        <taxon>Pseudobdellovibrionaceae</taxon>
        <taxon>Bdellovibrio</taxon>
    </lineage>
</organism>
<dbReference type="OrthoDB" id="9806241at2"/>
<dbReference type="GO" id="GO:0043190">
    <property type="term" value="C:ATP-binding cassette (ABC) transporter complex"/>
    <property type="evidence" value="ECO:0007669"/>
    <property type="project" value="InterPro"/>
</dbReference>
<feature type="transmembrane region" description="Helical" evidence="1">
    <location>
        <begin position="59"/>
        <end position="82"/>
    </location>
</feature>
<feature type="transmembrane region" description="Helical" evidence="1">
    <location>
        <begin position="162"/>
        <end position="184"/>
    </location>
</feature>
<dbReference type="EMBL" id="LUKD01000005">
    <property type="protein sequence ID" value="KYG65442.1"/>
    <property type="molecule type" value="Genomic_DNA"/>
</dbReference>
<proteinExistence type="predicted"/>
<feature type="transmembrane region" description="Helical" evidence="1">
    <location>
        <begin position="205"/>
        <end position="228"/>
    </location>
</feature>
<dbReference type="Pfam" id="PF02405">
    <property type="entry name" value="MlaE"/>
    <property type="match status" value="1"/>
</dbReference>
<dbReference type="AlphaFoldDB" id="A0A162GAG7"/>
<dbReference type="PANTHER" id="PTHR30188:SF4">
    <property type="entry name" value="PROTEIN TRIGALACTOSYLDIACYLGLYCEROL 1, CHLOROPLASTIC"/>
    <property type="match status" value="1"/>
</dbReference>
<dbReference type="InterPro" id="IPR030802">
    <property type="entry name" value="Permease_MalE"/>
</dbReference>
<sequence>MTSLLAQIDSLGRFVTKNVEYTVRVFLMVYLSLRAAILDKAQGFRQIVGVLSSQIYFTGWQALPLISVLALGVGSVMILQSLSNLTLLGGTQMIGSFLIVMILREAGPLLVALVVIARSGTAVASEIGNMRANREIEALESMGINPLSFIVFPRVVGGVLSVLGLAFYFNAIALIGGFLVTRFFQDMSLTFYTDSLMKAFAKEDVLIFFLKNGFSGMIIFVVSCYQGLSVKRSPHEVPQVTTQAVVNSIIFVVIFNLMVSALFYLNQLRSLGVV</sequence>
<feature type="transmembrane region" description="Helical" evidence="1">
    <location>
        <begin position="94"/>
        <end position="117"/>
    </location>
</feature>
<evidence type="ECO:0000256" key="1">
    <source>
        <dbReference type="SAM" id="Phobius"/>
    </source>
</evidence>
<dbReference type="Proteomes" id="UP000075799">
    <property type="component" value="Unassembled WGS sequence"/>
</dbReference>
<gene>
    <name evidence="2" type="ORF">AZI87_12965</name>
</gene>
<evidence type="ECO:0000313" key="2">
    <source>
        <dbReference type="EMBL" id="KYG65442.1"/>
    </source>
</evidence>
<protein>
    <submittedName>
        <fullName evidence="2">ABC transporter permease</fullName>
    </submittedName>
</protein>
<dbReference type="GO" id="GO:0005548">
    <property type="term" value="F:phospholipid transporter activity"/>
    <property type="evidence" value="ECO:0007669"/>
    <property type="project" value="TreeGrafter"/>
</dbReference>
<feature type="transmembrane region" description="Helical" evidence="1">
    <location>
        <begin position="21"/>
        <end position="38"/>
    </location>
</feature>
<keyword evidence="1" id="KW-1133">Transmembrane helix</keyword>
<keyword evidence="1" id="KW-0812">Transmembrane</keyword>
<evidence type="ECO:0000313" key="3">
    <source>
        <dbReference type="Proteomes" id="UP000075799"/>
    </source>
</evidence>
<reference evidence="2 3" key="1">
    <citation type="submission" date="2016-03" db="EMBL/GenBank/DDBJ databases">
        <authorList>
            <person name="Ploux O."/>
        </authorList>
    </citation>
    <scope>NUCLEOTIDE SEQUENCE [LARGE SCALE GENOMIC DNA]</scope>
    <source>
        <strain evidence="2 3">EC13</strain>
    </source>
</reference>
<comment type="caution">
    <text evidence="2">The sequence shown here is derived from an EMBL/GenBank/DDBJ whole genome shotgun (WGS) entry which is preliminary data.</text>
</comment>
<dbReference type="PANTHER" id="PTHR30188">
    <property type="entry name" value="ABC TRANSPORTER PERMEASE PROTEIN-RELATED"/>
    <property type="match status" value="1"/>
</dbReference>
<feature type="transmembrane region" description="Helical" evidence="1">
    <location>
        <begin position="248"/>
        <end position="265"/>
    </location>
</feature>
<keyword evidence="1" id="KW-0472">Membrane</keyword>
<accession>A0A162GAG7</accession>
<name>A0A162GAG7_BDEBC</name>